<keyword evidence="2" id="KW-0804">Transcription</keyword>
<dbReference type="Gene3D" id="1.10.10.1320">
    <property type="entry name" value="Anti-sigma factor, zinc-finger domain"/>
    <property type="match status" value="1"/>
</dbReference>
<comment type="caution">
    <text evidence="4">The sequence shown here is derived from an EMBL/GenBank/DDBJ whole genome shotgun (WGS) entry which is preliminary data.</text>
</comment>
<proteinExistence type="predicted"/>
<protein>
    <submittedName>
        <fullName evidence="4">Anti-sigma factor</fullName>
    </submittedName>
</protein>
<keyword evidence="5" id="KW-1185">Reference proteome</keyword>
<organism evidence="4 5">
    <name type="scientific">Corynebacterium heidelbergense</name>
    <dbReference type="NCBI Taxonomy" id="2055947"/>
    <lineage>
        <taxon>Bacteria</taxon>
        <taxon>Bacillati</taxon>
        <taxon>Actinomycetota</taxon>
        <taxon>Actinomycetes</taxon>
        <taxon>Mycobacteriales</taxon>
        <taxon>Corynebacteriaceae</taxon>
        <taxon>Corynebacterium</taxon>
    </lineage>
</organism>
<accession>A0A364V6B3</accession>
<reference evidence="4 5" key="1">
    <citation type="journal article" date="2018" name="Syst. Appl. Microbiol.">
        <title>Corynebacterium heidelbergense sp. nov., isolated from the preen glands of Egyptian geese (Alopochen aegyptiacus).</title>
        <authorList>
            <person name="Braun M.S."/>
            <person name="Wang E."/>
            <person name="Zimmermann S."/>
            <person name="Wink M."/>
        </authorList>
    </citation>
    <scope>NUCLEOTIDE SEQUENCE [LARGE SCALE GENOMIC DNA]</scope>
    <source>
        <strain evidence="4 5">647</strain>
    </source>
</reference>
<dbReference type="InterPro" id="IPR041916">
    <property type="entry name" value="Anti_sigma_zinc_sf"/>
</dbReference>
<evidence type="ECO:0000259" key="3">
    <source>
        <dbReference type="Pfam" id="PF13490"/>
    </source>
</evidence>
<dbReference type="Proteomes" id="UP000251577">
    <property type="component" value="Unassembled WGS sequence"/>
</dbReference>
<gene>
    <name evidence="4" type="ORF">DLJ54_04555</name>
</gene>
<dbReference type="AlphaFoldDB" id="A0A364V6B3"/>
<evidence type="ECO:0000256" key="2">
    <source>
        <dbReference type="ARBA" id="ARBA00023163"/>
    </source>
</evidence>
<dbReference type="InterPro" id="IPR027383">
    <property type="entry name" value="Znf_put"/>
</dbReference>
<keyword evidence="1" id="KW-0805">Transcription regulation</keyword>
<evidence type="ECO:0000313" key="4">
    <source>
        <dbReference type="EMBL" id="RAV32193.1"/>
    </source>
</evidence>
<evidence type="ECO:0000313" key="5">
    <source>
        <dbReference type="Proteomes" id="UP000251577"/>
    </source>
</evidence>
<name>A0A364V6B3_9CORY</name>
<dbReference type="EMBL" id="QHCV01000034">
    <property type="protein sequence ID" value="RAV32193.1"/>
    <property type="molecule type" value="Genomic_DNA"/>
</dbReference>
<evidence type="ECO:0000256" key="1">
    <source>
        <dbReference type="ARBA" id="ARBA00023015"/>
    </source>
</evidence>
<dbReference type="Pfam" id="PF13490">
    <property type="entry name" value="zf-HC2"/>
    <property type="match status" value="1"/>
</dbReference>
<feature type="domain" description="Putative zinc-finger" evidence="3">
    <location>
        <begin position="9"/>
        <end position="38"/>
    </location>
</feature>
<sequence>MSVEHLSPEAMAALVDGELSSRAEHRAKVHLVHCGECRAEVQLQRKAAALVRSMDADVQCSGRLKQKLAAIPQMVEEARPAAHFGVDGCRRPESIVDAVDLALRKLQRRQK</sequence>